<dbReference type="GO" id="GO:0046654">
    <property type="term" value="P:tetrahydrofolate biosynthetic process"/>
    <property type="evidence" value="ECO:0007669"/>
    <property type="project" value="UniProtKB-UniRule"/>
</dbReference>
<dbReference type="SUPFAM" id="SSF51717">
    <property type="entry name" value="Dihydropteroate synthetase-like"/>
    <property type="match status" value="1"/>
</dbReference>
<keyword evidence="19" id="KW-1185">Reference proteome</keyword>
<dbReference type="InParanoid" id="Q6CUR8"/>
<dbReference type="InterPro" id="IPR000550">
    <property type="entry name" value="Hppk"/>
</dbReference>
<dbReference type="GO" id="GO:0005740">
    <property type="term" value="C:mitochondrial envelope"/>
    <property type="evidence" value="ECO:0007669"/>
    <property type="project" value="TreeGrafter"/>
</dbReference>
<evidence type="ECO:0000256" key="11">
    <source>
        <dbReference type="ARBA" id="ARBA00022777"/>
    </source>
</evidence>
<dbReference type="InterPro" id="IPR035907">
    <property type="entry name" value="Hppk_sf"/>
</dbReference>
<evidence type="ECO:0000256" key="15">
    <source>
        <dbReference type="ARBA" id="ARBA00023268"/>
    </source>
</evidence>
<dbReference type="InterPro" id="IPR011005">
    <property type="entry name" value="Dihydropteroate_synth-like_sf"/>
</dbReference>
<dbReference type="Gene3D" id="3.30.1130.10">
    <property type="match status" value="2"/>
</dbReference>
<dbReference type="Pfam" id="PF00809">
    <property type="entry name" value="Pterin_bind"/>
    <property type="match status" value="1"/>
</dbReference>
<dbReference type="PANTHER" id="PTHR20941">
    <property type="entry name" value="FOLATE SYNTHESIS PROTEINS"/>
    <property type="match status" value="1"/>
</dbReference>
<dbReference type="GO" id="GO:0004156">
    <property type="term" value="F:dihydropteroate synthase activity"/>
    <property type="evidence" value="ECO:0007669"/>
    <property type="project" value="UniProtKB-UniRule"/>
</dbReference>
<evidence type="ECO:0000256" key="13">
    <source>
        <dbReference type="ARBA" id="ARBA00022842"/>
    </source>
</evidence>
<comment type="catalytic activity">
    <reaction evidence="1">
        <text>(7,8-dihydropterin-6-yl)methyl diphosphate + 4-aminobenzoate = 7,8-dihydropteroate + diphosphate</text>
        <dbReference type="Rhea" id="RHEA:19949"/>
        <dbReference type="ChEBI" id="CHEBI:17836"/>
        <dbReference type="ChEBI" id="CHEBI:17839"/>
        <dbReference type="ChEBI" id="CHEBI:33019"/>
        <dbReference type="ChEBI" id="CHEBI:72950"/>
        <dbReference type="EC" id="2.5.1.15"/>
    </reaction>
</comment>
<evidence type="ECO:0000256" key="1">
    <source>
        <dbReference type="ARBA" id="ARBA00000012"/>
    </source>
</evidence>
<evidence type="ECO:0000256" key="2">
    <source>
        <dbReference type="ARBA" id="ARBA00000198"/>
    </source>
</evidence>
<keyword evidence="11 16" id="KW-0418">Kinase</keyword>
<dbReference type="GO" id="GO:0046656">
    <property type="term" value="P:folic acid biosynthetic process"/>
    <property type="evidence" value="ECO:0007669"/>
    <property type="project" value="UniProtKB-UniRule"/>
</dbReference>
<dbReference type="InterPro" id="IPR045031">
    <property type="entry name" value="DHP_synth-like"/>
</dbReference>
<keyword evidence="15" id="KW-0511">Multifunctional enzyme</keyword>
<evidence type="ECO:0000256" key="9">
    <source>
        <dbReference type="ARBA" id="ARBA00022723"/>
    </source>
</evidence>
<comment type="function">
    <text evidence="16">Catalyzes three sequential steps of tetrahydrofolate biosynthesis.</text>
</comment>
<evidence type="ECO:0000256" key="12">
    <source>
        <dbReference type="ARBA" id="ARBA00022840"/>
    </source>
</evidence>
<dbReference type="PaxDb" id="284590-Q6CUR8"/>
<dbReference type="OMA" id="ESEPMYF"/>
<dbReference type="InterPro" id="IPR006390">
    <property type="entry name" value="DHP_synth_dom"/>
</dbReference>
<comment type="pathway">
    <text evidence="5">Cofactor biosynthesis; tetrahydrofolate biosynthesis; 2-amino-4-hydroxy-6-hydroxymethyl-7,8-dihydropteridine diphosphate from 7,8-dihydroneopterin triphosphate: step 4/4.</text>
</comment>
<protein>
    <recommendedName>
        <fullName evidence="16">Folic acid synthesis protein fol1</fullName>
    </recommendedName>
</protein>
<gene>
    <name evidence="18" type="ORF">KLLA0_C02783g</name>
</gene>
<proteinExistence type="inferred from homology"/>
<feature type="domain" description="Pterin-binding" evidence="17">
    <location>
        <begin position="492"/>
        <end position="790"/>
    </location>
</feature>
<evidence type="ECO:0000256" key="8">
    <source>
        <dbReference type="ARBA" id="ARBA00022679"/>
    </source>
</evidence>
<comment type="catalytic activity">
    <reaction evidence="2">
        <text>6-hydroxymethyl-7,8-dihydropterin + ATP = (7,8-dihydropterin-6-yl)methyl diphosphate + AMP + H(+)</text>
        <dbReference type="Rhea" id="RHEA:11412"/>
        <dbReference type="ChEBI" id="CHEBI:15378"/>
        <dbReference type="ChEBI" id="CHEBI:30616"/>
        <dbReference type="ChEBI" id="CHEBI:44841"/>
        <dbReference type="ChEBI" id="CHEBI:72950"/>
        <dbReference type="ChEBI" id="CHEBI:456215"/>
        <dbReference type="EC" id="2.7.6.3"/>
    </reaction>
</comment>
<dbReference type="Pfam" id="PF01288">
    <property type="entry name" value="HPPK"/>
    <property type="match status" value="1"/>
</dbReference>
<dbReference type="PROSITE" id="PS50972">
    <property type="entry name" value="PTERIN_BINDING"/>
    <property type="match status" value="1"/>
</dbReference>
<sequence length="798" mass="89122">MTKSVVPAGRRWVSHDQVHVKSLDVKAVVGPDSWDQLKPQNLKVTLHMQTDFKKSSITDDLKYSLNYAVVSRDISNHVQKNIKRNYKDVNTFGRNIVEYAKKSYPGINALTVEVESKEANIRSNSIKSTTSDSHDELDHIIISDFKILTLIGVFTFERLKRQYVDFTIKLPIAEGSDVPQYDKIINQVTEYVENSNFKTVEALVETAAQVVLTNNGYFFDRPSLPIEVKVMKLNAITETEGVGVSCERCYDDFKSVAPISLPVAKSKVINSCTGGDFDLPVQNIKLDKDSWKSAILAFGSNIGDRFKNVVEAVSLLKAHKDVEVVCSSSLFESEPMYFKDQQPFLNGCIKIKTRLLPDALLELCKKIEYDELNRVKHFDNGPRTIDLDIVTYYDSNGADFSMNTPELTIPHPRMLERSFVLEPLCELISPCCVHPITAEPIHNHLKQLYENDNPEDVLWKLVPVGDKFLKFKIQWEKDILTGLRRPVSSSSAYLMGVVNVTPDSFSDGAQDYDNKEVVVSKIEAMVSAALELHEIVILDIGGCSTRPGSLQASEEEELARILPIINAVTTSKSIPLDKVVISIDTYRSVVAEAAISAGVGIINDISGGVFDPRILQVVSKHPNVAYVLSHIRGTIDSMSSETSYLTSDENVKEYISGKEGNEIDNLFIKTIGREVCSRYQDTFRNNIFRWQLFLDPGIGFAKVGKQNLELIKGIPLLRNYSCIIGNEYYSLINLPVLVGPSRKKFIGDITKTPSAKDRDFATGAIVSACVANGCDIIRVHDVANISKALKLLNELYRN</sequence>
<name>Q6CUR8_KLULA</name>
<organism evidence="18 19">
    <name type="scientific">Kluyveromyces lactis (strain ATCC 8585 / CBS 2359 / DSM 70799 / NBRC 1267 / NRRL Y-1140 / WM37)</name>
    <name type="common">Yeast</name>
    <name type="synonym">Candida sphaerica</name>
    <dbReference type="NCBI Taxonomy" id="284590"/>
    <lineage>
        <taxon>Eukaryota</taxon>
        <taxon>Fungi</taxon>
        <taxon>Dikarya</taxon>
        <taxon>Ascomycota</taxon>
        <taxon>Saccharomycotina</taxon>
        <taxon>Saccharomycetes</taxon>
        <taxon>Saccharomycetales</taxon>
        <taxon>Saccharomycetaceae</taxon>
        <taxon>Kluyveromyces</taxon>
    </lineage>
</organism>
<comment type="similarity">
    <text evidence="16">In the central section; belongs to the HPPK family.</text>
</comment>
<dbReference type="NCBIfam" id="TIGR01498">
    <property type="entry name" value="folK"/>
    <property type="match status" value="1"/>
</dbReference>
<evidence type="ECO:0000256" key="7">
    <source>
        <dbReference type="ARBA" id="ARBA00009951"/>
    </source>
</evidence>
<comment type="similarity">
    <text evidence="7 16">In the C-terminal section; belongs to the DHPS family.</text>
</comment>
<dbReference type="SUPFAM" id="SSF55620">
    <property type="entry name" value="Tetrahydrobiopterin biosynthesis enzymes-like"/>
    <property type="match status" value="2"/>
</dbReference>
<dbReference type="InterPro" id="IPR043133">
    <property type="entry name" value="GTP-CH-I_C/QueF"/>
</dbReference>
<evidence type="ECO:0000256" key="14">
    <source>
        <dbReference type="ARBA" id="ARBA00022909"/>
    </source>
</evidence>
<dbReference type="Pfam" id="PF02152">
    <property type="entry name" value="FolB"/>
    <property type="match status" value="2"/>
</dbReference>
<dbReference type="KEGG" id="kla:KLLA0_C02783g"/>
<dbReference type="PIRSF" id="PIRSF000741">
    <property type="entry name" value="Folic_acid_synth"/>
    <property type="match status" value="1"/>
</dbReference>
<accession>Q6CUR8</accession>
<dbReference type="FunCoup" id="Q6CUR8">
    <property type="interactions" value="262"/>
</dbReference>
<keyword evidence="9 16" id="KW-0479">Metal-binding</keyword>
<dbReference type="Proteomes" id="UP000000598">
    <property type="component" value="Chromosome C"/>
</dbReference>
<dbReference type="HOGENOM" id="CLU_008023_2_0_1"/>
<evidence type="ECO:0000256" key="4">
    <source>
        <dbReference type="ARBA" id="ARBA00004763"/>
    </source>
</evidence>
<dbReference type="NCBIfam" id="TIGR00526">
    <property type="entry name" value="folB_dom"/>
    <property type="match status" value="2"/>
</dbReference>
<dbReference type="NCBIfam" id="TIGR01496">
    <property type="entry name" value="DHPS"/>
    <property type="match status" value="1"/>
</dbReference>
<dbReference type="SUPFAM" id="SSF55083">
    <property type="entry name" value="6-hydroxymethyl-7,8-dihydropterin pyrophosphokinase, HPPK"/>
    <property type="match status" value="1"/>
</dbReference>
<dbReference type="GO" id="GO:0016301">
    <property type="term" value="F:kinase activity"/>
    <property type="evidence" value="ECO:0007669"/>
    <property type="project" value="UniProtKB-UniRule"/>
</dbReference>
<dbReference type="Gene3D" id="3.20.20.20">
    <property type="entry name" value="Dihydropteroate synthase-like"/>
    <property type="match status" value="1"/>
</dbReference>
<dbReference type="EMBL" id="CR382123">
    <property type="protein sequence ID" value="CAH01172.1"/>
    <property type="molecule type" value="Genomic_DNA"/>
</dbReference>
<keyword evidence="14 16" id="KW-0289">Folate biosynthesis</keyword>
<keyword evidence="12 16" id="KW-0067">ATP-binding</keyword>
<comment type="pathway">
    <text evidence="4">Cofactor biosynthesis; tetrahydrofolate biosynthesis; 7,8-dihydrofolate from 2-amino-4-hydroxy-6-hydroxymethyl-7,8-dihydropteridine diphosphate and 4-aminobenzoate: step 1/2.</text>
</comment>
<evidence type="ECO:0000256" key="3">
    <source>
        <dbReference type="ARBA" id="ARBA00001946"/>
    </source>
</evidence>
<reference evidence="18 19" key="1">
    <citation type="journal article" date="2004" name="Nature">
        <title>Genome evolution in yeasts.</title>
        <authorList>
            <consortium name="Genolevures"/>
            <person name="Dujon B."/>
            <person name="Sherman D."/>
            <person name="Fischer G."/>
            <person name="Durrens P."/>
            <person name="Casaregola S."/>
            <person name="Lafontaine I."/>
            <person name="de Montigny J."/>
            <person name="Marck C."/>
            <person name="Neuveglise C."/>
            <person name="Talla E."/>
            <person name="Goffard N."/>
            <person name="Frangeul L."/>
            <person name="Aigle M."/>
            <person name="Anthouard V."/>
            <person name="Babour A."/>
            <person name="Barbe V."/>
            <person name="Barnay S."/>
            <person name="Blanchin S."/>
            <person name="Beckerich J.M."/>
            <person name="Beyne E."/>
            <person name="Bleykasten C."/>
            <person name="Boisrame A."/>
            <person name="Boyer J."/>
            <person name="Cattolico L."/>
            <person name="Confanioleri F."/>
            <person name="de Daruvar A."/>
            <person name="Despons L."/>
            <person name="Fabre E."/>
            <person name="Fairhead C."/>
            <person name="Ferry-Dumazet H."/>
            <person name="Groppi A."/>
            <person name="Hantraye F."/>
            <person name="Hennequin C."/>
            <person name="Jauniaux N."/>
            <person name="Joyet P."/>
            <person name="Kachouri R."/>
            <person name="Kerrest A."/>
            <person name="Koszul R."/>
            <person name="Lemaire M."/>
            <person name="Lesur I."/>
            <person name="Ma L."/>
            <person name="Muller H."/>
            <person name="Nicaud J.M."/>
            <person name="Nikolski M."/>
            <person name="Oztas S."/>
            <person name="Ozier-Kalogeropoulos O."/>
            <person name="Pellenz S."/>
            <person name="Potier S."/>
            <person name="Richard G.F."/>
            <person name="Straub M.L."/>
            <person name="Suleau A."/>
            <person name="Swennene D."/>
            <person name="Tekaia F."/>
            <person name="Wesolowski-Louvel M."/>
            <person name="Westhof E."/>
            <person name="Wirth B."/>
            <person name="Zeniou-Meyer M."/>
            <person name="Zivanovic I."/>
            <person name="Bolotin-Fukuhara M."/>
            <person name="Thierry A."/>
            <person name="Bouchier C."/>
            <person name="Caudron B."/>
            <person name="Scarpelli C."/>
            <person name="Gaillardin C."/>
            <person name="Weissenbach J."/>
            <person name="Wincker P."/>
            <person name="Souciet J.L."/>
        </authorList>
    </citation>
    <scope>NUCLEOTIDE SEQUENCE [LARGE SCALE GENOMIC DNA]</scope>
    <source>
        <strain evidence="19">ATCC 8585 / CBS 2359 / DSM 70799 / NBRC 1267 / NRRL Y-1140 / WM37</strain>
    </source>
</reference>
<evidence type="ECO:0000259" key="17">
    <source>
        <dbReference type="PROSITE" id="PS50972"/>
    </source>
</evidence>
<dbReference type="CDD" id="cd00483">
    <property type="entry name" value="HPPK"/>
    <property type="match status" value="1"/>
</dbReference>
<dbReference type="PANTHER" id="PTHR20941:SF1">
    <property type="entry name" value="FOLIC ACID SYNTHESIS PROTEIN FOL1"/>
    <property type="match status" value="1"/>
</dbReference>
<dbReference type="AlphaFoldDB" id="Q6CUR8"/>
<dbReference type="GO" id="GO:0046872">
    <property type="term" value="F:metal ion binding"/>
    <property type="evidence" value="ECO:0007669"/>
    <property type="project" value="UniProtKB-UniRule"/>
</dbReference>
<keyword evidence="10 16" id="KW-0547">Nucleotide-binding</keyword>
<dbReference type="GO" id="GO:0003848">
    <property type="term" value="F:2-amino-4-hydroxy-6-hydroxymethyldihydropteridine diphosphokinase activity"/>
    <property type="evidence" value="ECO:0007669"/>
    <property type="project" value="UniProtKB-UniRule"/>
</dbReference>
<dbReference type="GO" id="GO:0005524">
    <property type="term" value="F:ATP binding"/>
    <property type="evidence" value="ECO:0007669"/>
    <property type="project" value="UniProtKB-UniRule"/>
</dbReference>
<keyword evidence="8 16" id="KW-0808">Transferase</keyword>
<dbReference type="SMART" id="SM00905">
    <property type="entry name" value="FolB"/>
    <property type="match status" value="2"/>
</dbReference>
<dbReference type="InterPro" id="IPR000489">
    <property type="entry name" value="Pterin-binding_dom"/>
</dbReference>
<evidence type="ECO:0000256" key="6">
    <source>
        <dbReference type="ARBA" id="ARBA00009640"/>
    </source>
</evidence>
<evidence type="ECO:0000256" key="5">
    <source>
        <dbReference type="ARBA" id="ARBA00005051"/>
    </source>
</evidence>
<dbReference type="GO" id="GO:0004150">
    <property type="term" value="F:dihydroneopterin aldolase activity"/>
    <property type="evidence" value="ECO:0007669"/>
    <property type="project" value="UniProtKB-UniRule"/>
</dbReference>
<evidence type="ECO:0000256" key="16">
    <source>
        <dbReference type="PIRNR" id="PIRNR000741"/>
    </source>
</evidence>
<dbReference type="STRING" id="284590.Q6CUR8"/>
<evidence type="ECO:0000313" key="19">
    <source>
        <dbReference type="Proteomes" id="UP000000598"/>
    </source>
</evidence>
<dbReference type="UniPathway" id="UPA00077">
    <property type="reaction ID" value="UER00155"/>
</dbReference>
<evidence type="ECO:0000313" key="18">
    <source>
        <dbReference type="EMBL" id="CAH01172.1"/>
    </source>
</evidence>
<comment type="similarity">
    <text evidence="6 16">In the N-terminal section; belongs to the DHNA family.</text>
</comment>
<dbReference type="eggNOG" id="KOG2544">
    <property type="taxonomic scope" value="Eukaryota"/>
</dbReference>
<keyword evidence="13 16" id="KW-0460">Magnesium</keyword>
<dbReference type="CDD" id="cd00739">
    <property type="entry name" value="DHPS"/>
    <property type="match status" value="1"/>
</dbReference>
<dbReference type="InterPro" id="IPR006157">
    <property type="entry name" value="FolB_dom"/>
</dbReference>
<dbReference type="InterPro" id="IPR016261">
    <property type="entry name" value="Folic_acid_synth"/>
</dbReference>
<dbReference type="PROSITE" id="PS00794">
    <property type="entry name" value="HPPK"/>
    <property type="match status" value="1"/>
</dbReference>
<comment type="cofactor">
    <cofactor evidence="3 16">
        <name>Mg(2+)</name>
        <dbReference type="ChEBI" id="CHEBI:18420"/>
    </cofactor>
</comment>
<dbReference type="Gene3D" id="3.30.70.560">
    <property type="entry name" value="7,8-Dihydro-6-hydroxymethylpterin-pyrophosphokinase HPPK"/>
    <property type="match status" value="1"/>
</dbReference>
<keyword evidence="16" id="KW-0456">Lyase</keyword>
<evidence type="ECO:0000256" key="10">
    <source>
        <dbReference type="ARBA" id="ARBA00022741"/>
    </source>
</evidence>